<feature type="region of interest" description="Disordered" evidence="1">
    <location>
        <begin position="1"/>
        <end position="163"/>
    </location>
</feature>
<reference evidence="2 3" key="1">
    <citation type="submission" date="2015-04" db="EMBL/GenBank/DDBJ databases">
        <title>Complete genome sequence of Schizopora paradoxa KUC8140, a cosmopolitan wood degrader in East Asia.</title>
        <authorList>
            <consortium name="DOE Joint Genome Institute"/>
            <person name="Min B."/>
            <person name="Park H."/>
            <person name="Jang Y."/>
            <person name="Kim J.-J."/>
            <person name="Kim K.H."/>
            <person name="Pangilinan J."/>
            <person name="Lipzen A."/>
            <person name="Riley R."/>
            <person name="Grigoriev I.V."/>
            <person name="Spatafora J.W."/>
            <person name="Choi I.-G."/>
        </authorList>
    </citation>
    <scope>NUCLEOTIDE SEQUENCE [LARGE SCALE GENOMIC DNA]</scope>
    <source>
        <strain evidence="2 3">KUC8140</strain>
    </source>
</reference>
<proteinExistence type="predicted"/>
<organism evidence="2 3">
    <name type="scientific">Schizopora paradoxa</name>
    <dbReference type="NCBI Taxonomy" id="27342"/>
    <lineage>
        <taxon>Eukaryota</taxon>
        <taxon>Fungi</taxon>
        <taxon>Dikarya</taxon>
        <taxon>Basidiomycota</taxon>
        <taxon>Agaricomycotina</taxon>
        <taxon>Agaricomycetes</taxon>
        <taxon>Hymenochaetales</taxon>
        <taxon>Schizoporaceae</taxon>
        <taxon>Schizopora</taxon>
    </lineage>
</organism>
<name>A0A0H2RCJ2_9AGAM</name>
<keyword evidence="3" id="KW-1185">Reference proteome</keyword>
<sequence length="177" mass="19285">MSKRKSCSPSPPPSRKRGVEGSNVSREHAENSDENASLPSVTKKVRRTMESKRAPIPLHLTMKYRGAVSRLTRRTHREAHHSPSSISSMASSVSSTSTCPPTTPAEDNIPSVKVEIAGGTLTPQTSERKVAPPPLNFSKPYGASRVSAPGRKPQPLRRHETTLWMGKVISRGVDEDI</sequence>
<gene>
    <name evidence="2" type="ORF">SCHPADRAFT_943785</name>
</gene>
<protein>
    <submittedName>
        <fullName evidence="2">Uncharacterized protein</fullName>
    </submittedName>
</protein>
<dbReference type="EMBL" id="KQ086062">
    <property type="protein sequence ID" value="KLO09227.1"/>
    <property type="molecule type" value="Genomic_DNA"/>
</dbReference>
<evidence type="ECO:0000256" key="1">
    <source>
        <dbReference type="SAM" id="MobiDB-lite"/>
    </source>
</evidence>
<dbReference type="InParanoid" id="A0A0H2RCJ2"/>
<evidence type="ECO:0000313" key="2">
    <source>
        <dbReference type="EMBL" id="KLO09227.1"/>
    </source>
</evidence>
<dbReference type="AlphaFoldDB" id="A0A0H2RCJ2"/>
<evidence type="ECO:0000313" key="3">
    <source>
        <dbReference type="Proteomes" id="UP000053477"/>
    </source>
</evidence>
<dbReference type="Proteomes" id="UP000053477">
    <property type="component" value="Unassembled WGS sequence"/>
</dbReference>
<accession>A0A0H2RCJ2</accession>
<feature type="compositionally biased region" description="Low complexity" evidence="1">
    <location>
        <begin position="82"/>
        <end position="100"/>
    </location>
</feature>